<dbReference type="InterPro" id="IPR006665">
    <property type="entry name" value="OmpA-like"/>
</dbReference>
<dbReference type="GO" id="GO:0016020">
    <property type="term" value="C:membrane"/>
    <property type="evidence" value="ECO:0007669"/>
    <property type="project" value="UniProtKB-UniRule"/>
</dbReference>
<feature type="domain" description="BON" evidence="4">
    <location>
        <begin position="36"/>
        <end position="107"/>
    </location>
</feature>
<dbReference type="Pfam" id="PF04972">
    <property type="entry name" value="BON"/>
    <property type="match status" value="2"/>
</dbReference>
<dbReference type="RefSeq" id="WP_078921878.1">
    <property type="nucleotide sequence ID" value="NZ_FUYB01000004.1"/>
</dbReference>
<evidence type="ECO:0000259" key="4">
    <source>
        <dbReference type="PROSITE" id="PS50914"/>
    </source>
</evidence>
<feature type="domain" description="OmpA-like" evidence="5">
    <location>
        <begin position="360"/>
        <end position="480"/>
    </location>
</feature>
<keyword evidence="3" id="KW-1133">Transmembrane helix</keyword>
<evidence type="ECO:0000256" key="2">
    <source>
        <dbReference type="SAM" id="MobiDB-lite"/>
    </source>
</evidence>
<dbReference type="AlphaFoldDB" id="A0A1T4WB16"/>
<evidence type="ECO:0000256" key="3">
    <source>
        <dbReference type="SAM" id="Phobius"/>
    </source>
</evidence>
<keyword evidence="1 3" id="KW-0472">Membrane</keyword>
<dbReference type="CDD" id="cd07185">
    <property type="entry name" value="OmpA_C-like"/>
    <property type="match status" value="1"/>
</dbReference>
<proteinExistence type="predicted"/>
<dbReference type="Pfam" id="PF00691">
    <property type="entry name" value="OmpA"/>
    <property type="match status" value="1"/>
</dbReference>
<reference evidence="6 7" key="1">
    <citation type="submission" date="2017-02" db="EMBL/GenBank/DDBJ databases">
        <authorList>
            <person name="Peterson S.W."/>
        </authorList>
    </citation>
    <scope>NUCLEOTIDE SEQUENCE [LARGE SCALE GENOMIC DNA]</scope>
    <source>
        <strain evidence="6 7">ATCC 49788</strain>
    </source>
</reference>
<keyword evidence="3" id="KW-0812">Transmembrane</keyword>
<protein>
    <submittedName>
        <fullName evidence="6">Outer membrane protein OmpA</fullName>
    </submittedName>
</protein>
<dbReference type="Gene3D" id="3.40.1520.20">
    <property type="match status" value="1"/>
</dbReference>
<organism evidence="6 7">
    <name type="scientific">Thiothrix eikelboomii</name>
    <dbReference type="NCBI Taxonomy" id="92487"/>
    <lineage>
        <taxon>Bacteria</taxon>
        <taxon>Pseudomonadati</taxon>
        <taxon>Pseudomonadota</taxon>
        <taxon>Gammaproteobacteria</taxon>
        <taxon>Thiotrichales</taxon>
        <taxon>Thiotrichaceae</taxon>
        <taxon>Thiothrix</taxon>
    </lineage>
</organism>
<dbReference type="InterPro" id="IPR050330">
    <property type="entry name" value="Bact_OuterMem_StrucFunc"/>
</dbReference>
<evidence type="ECO:0000256" key="1">
    <source>
        <dbReference type="PROSITE-ProRule" id="PRU00473"/>
    </source>
</evidence>
<dbReference type="EMBL" id="FUYB01000004">
    <property type="protein sequence ID" value="SKA74514.1"/>
    <property type="molecule type" value="Genomic_DNA"/>
</dbReference>
<dbReference type="PANTHER" id="PTHR30329:SF21">
    <property type="entry name" value="LIPOPROTEIN YIAD-RELATED"/>
    <property type="match status" value="1"/>
</dbReference>
<dbReference type="Proteomes" id="UP000190460">
    <property type="component" value="Unassembled WGS sequence"/>
</dbReference>
<dbReference type="STRING" id="92487.SAMN02745130_01412"/>
<dbReference type="PANTHER" id="PTHR30329">
    <property type="entry name" value="STATOR ELEMENT OF FLAGELLAR MOTOR COMPLEX"/>
    <property type="match status" value="1"/>
</dbReference>
<evidence type="ECO:0000259" key="5">
    <source>
        <dbReference type="PROSITE" id="PS51123"/>
    </source>
</evidence>
<dbReference type="InterPro" id="IPR007055">
    <property type="entry name" value="BON_dom"/>
</dbReference>
<dbReference type="InterPro" id="IPR036737">
    <property type="entry name" value="OmpA-like_sf"/>
</dbReference>
<dbReference type="PROSITE" id="PS50914">
    <property type="entry name" value="BON"/>
    <property type="match status" value="1"/>
</dbReference>
<feature type="region of interest" description="Disordered" evidence="2">
    <location>
        <begin position="123"/>
        <end position="156"/>
    </location>
</feature>
<dbReference type="Gene3D" id="3.30.1330.60">
    <property type="entry name" value="OmpA-like domain"/>
    <property type="match status" value="1"/>
</dbReference>
<gene>
    <name evidence="6" type="ORF">SAMN02745130_01412</name>
</gene>
<accession>A0A1T4WB16</accession>
<evidence type="ECO:0000313" key="6">
    <source>
        <dbReference type="EMBL" id="SKA74514.1"/>
    </source>
</evidence>
<keyword evidence="7" id="KW-1185">Reference proteome</keyword>
<dbReference type="Gene3D" id="3.30.1340.30">
    <property type="match status" value="1"/>
</dbReference>
<evidence type="ECO:0000313" key="7">
    <source>
        <dbReference type="Proteomes" id="UP000190460"/>
    </source>
</evidence>
<feature type="transmembrane region" description="Helical" evidence="3">
    <location>
        <begin position="12"/>
        <end position="33"/>
    </location>
</feature>
<dbReference type="PROSITE" id="PS51123">
    <property type="entry name" value="OMPA_2"/>
    <property type="match status" value="1"/>
</dbReference>
<dbReference type="SUPFAM" id="SSF103088">
    <property type="entry name" value="OmpA-like"/>
    <property type="match status" value="1"/>
</dbReference>
<sequence length="480" mass="49119">MSEKRSCCCGALPAVGWWLLTVLGLALLFWLMVASRQNSVETDLTARATDGLKAASLDAVQVNLGQRGRDAQLTGQLASDAEREQAVKLVEATYGVRVVDNAIEVIAPVAAATTVTTAPALAPPAEATATTTAPTTESTAAASTTTAAPSSTAAASTTTAAPASTAAASTTTAAPASTAAASTTTAAPASTATAAPRFALLPQAGQWVLQGALSSQAEVNQAVASAEQIYGAGNVINQLTVESVAPAAWLASLSGLKEVLMGIEQAGLKFADNTFTLIGSVGSEQAKADVLAKVQQVLGVNQLDNQLTVKLAALTVTPTPTAEPAAPAPVSASTVTAASPTSPTTPAAVALTTEQQSCQDQINTVMTGKEVLFETNQARIKQASLSLLNDIAKIVNQCKVVLADKLIRVGGHTDNIGEDAYNQNLSQERADAVKAYLNQQGLDLGLLQGIGYGETQPLASNDTEQGRAQNRRISFDIIQK</sequence>
<name>A0A1T4WB16_9GAMM</name>
<dbReference type="OrthoDB" id="6195779at2"/>